<evidence type="ECO:0000313" key="1">
    <source>
        <dbReference type="EMBL" id="VVC46069.1"/>
    </source>
</evidence>
<sequence length="90" mass="10814">MDRYPQESLNLDWKNKKLSLVYDMYISFKKTFHNTPKTSDVSHLMNLKKQDQYTFSKFAWSESLKKKDAKNVTKSFEEIIKRAMIKEQTL</sequence>
<name>A0A5E4NQK0_9HEMI</name>
<proteinExistence type="predicted"/>
<accession>A0A5E4NQK0</accession>
<dbReference type="AlphaFoldDB" id="A0A5E4NQK0"/>
<protein>
    <submittedName>
        <fullName evidence="1">Uncharacterized protein</fullName>
    </submittedName>
</protein>
<dbReference type="Proteomes" id="UP000325440">
    <property type="component" value="Unassembled WGS sequence"/>
</dbReference>
<keyword evidence="2" id="KW-1185">Reference proteome</keyword>
<gene>
    <name evidence="1" type="ORF">CINCED_3A022034</name>
</gene>
<dbReference type="EMBL" id="CABPRJ010002431">
    <property type="protein sequence ID" value="VVC46069.1"/>
    <property type="molecule type" value="Genomic_DNA"/>
</dbReference>
<reference evidence="1 2" key="1">
    <citation type="submission" date="2019-08" db="EMBL/GenBank/DDBJ databases">
        <authorList>
            <person name="Alioto T."/>
            <person name="Alioto T."/>
            <person name="Gomez Garrido J."/>
        </authorList>
    </citation>
    <scope>NUCLEOTIDE SEQUENCE [LARGE SCALE GENOMIC DNA]</scope>
</reference>
<evidence type="ECO:0000313" key="2">
    <source>
        <dbReference type="Proteomes" id="UP000325440"/>
    </source>
</evidence>
<organism evidence="1 2">
    <name type="scientific">Cinara cedri</name>
    <dbReference type="NCBI Taxonomy" id="506608"/>
    <lineage>
        <taxon>Eukaryota</taxon>
        <taxon>Metazoa</taxon>
        <taxon>Ecdysozoa</taxon>
        <taxon>Arthropoda</taxon>
        <taxon>Hexapoda</taxon>
        <taxon>Insecta</taxon>
        <taxon>Pterygota</taxon>
        <taxon>Neoptera</taxon>
        <taxon>Paraneoptera</taxon>
        <taxon>Hemiptera</taxon>
        <taxon>Sternorrhyncha</taxon>
        <taxon>Aphidomorpha</taxon>
        <taxon>Aphidoidea</taxon>
        <taxon>Aphididae</taxon>
        <taxon>Lachninae</taxon>
        <taxon>Cinara</taxon>
    </lineage>
</organism>